<dbReference type="GO" id="GO:0045892">
    <property type="term" value="P:negative regulation of DNA-templated transcription"/>
    <property type="evidence" value="ECO:0007669"/>
    <property type="project" value="TreeGrafter"/>
</dbReference>
<feature type="binding site" evidence="7">
    <location>
        <position position="98"/>
    </location>
    <ligand>
        <name>Zn(2+)</name>
        <dbReference type="ChEBI" id="CHEBI:29105"/>
    </ligand>
</feature>
<dbReference type="Proteomes" id="UP000075737">
    <property type="component" value="Unassembled WGS sequence"/>
</dbReference>
<sequence length="141" mass="15995">MGLISSEEIIKNAGLKVTEKRRAIIDTLLKSGNMLSAKKIYEKVKKDYPDINFSTVYRNLNLLAKKGILCFVLSENKSMIFSVKLTEEHHHHVVCKNCGTSVAINYCPMKFIEKELENFGFSAMEHNFIIYGICPDCKSKG</sequence>
<name>A0A162MTN2_9FIRM</name>
<dbReference type="EMBL" id="LOHZ01000022">
    <property type="protein sequence ID" value="KYO67308.1"/>
    <property type="molecule type" value="Genomic_DNA"/>
</dbReference>
<comment type="similarity">
    <text evidence="1">Belongs to the Fur family.</text>
</comment>
<dbReference type="Gene3D" id="3.30.1490.190">
    <property type="match status" value="1"/>
</dbReference>
<evidence type="ECO:0000256" key="2">
    <source>
        <dbReference type="ARBA" id="ARBA00022491"/>
    </source>
</evidence>
<evidence type="ECO:0000256" key="7">
    <source>
        <dbReference type="PIRSR" id="PIRSR602481-1"/>
    </source>
</evidence>
<evidence type="ECO:0000256" key="5">
    <source>
        <dbReference type="ARBA" id="ARBA00023125"/>
    </source>
</evidence>
<proteinExistence type="inferred from homology"/>
<evidence type="ECO:0000256" key="4">
    <source>
        <dbReference type="ARBA" id="ARBA00023015"/>
    </source>
</evidence>
<comment type="caution">
    <text evidence="9">The sequence shown here is derived from an EMBL/GenBank/DDBJ whole genome shotgun (WGS) entry which is preliminary data.</text>
</comment>
<evidence type="ECO:0000256" key="8">
    <source>
        <dbReference type="PIRSR" id="PIRSR602481-2"/>
    </source>
</evidence>
<feature type="binding site" evidence="7">
    <location>
        <position position="137"/>
    </location>
    <ligand>
        <name>Zn(2+)</name>
        <dbReference type="ChEBI" id="CHEBI:29105"/>
    </ligand>
</feature>
<dbReference type="InterPro" id="IPR036390">
    <property type="entry name" value="WH_DNA-bd_sf"/>
</dbReference>
<dbReference type="GO" id="GO:0003700">
    <property type="term" value="F:DNA-binding transcription factor activity"/>
    <property type="evidence" value="ECO:0007669"/>
    <property type="project" value="InterPro"/>
</dbReference>
<dbReference type="InterPro" id="IPR036388">
    <property type="entry name" value="WH-like_DNA-bd_sf"/>
</dbReference>
<keyword evidence="2" id="KW-0678">Repressor</keyword>
<keyword evidence="4" id="KW-0805">Transcription regulation</keyword>
<feature type="binding site" evidence="8">
    <location>
        <position position="126"/>
    </location>
    <ligand>
        <name>Fe cation</name>
        <dbReference type="ChEBI" id="CHEBI:24875"/>
    </ligand>
</feature>
<evidence type="ECO:0000256" key="3">
    <source>
        <dbReference type="ARBA" id="ARBA00022833"/>
    </source>
</evidence>
<dbReference type="PANTHER" id="PTHR33202">
    <property type="entry name" value="ZINC UPTAKE REGULATION PROTEIN"/>
    <property type="match status" value="1"/>
</dbReference>
<dbReference type="SUPFAM" id="SSF46785">
    <property type="entry name" value="Winged helix' DNA-binding domain"/>
    <property type="match status" value="1"/>
</dbReference>
<evidence type="ECO:0000256" key="1">
    <source>
        <dbReference type="ARBA" id="ARBA00007957"/>
    </source>
</evidence>
<dbReference type="Pfam" id="PF01475">
    <property type="entry name" value="FUR"/>
    <property type="match status" value="1"/>
</dbReference>
<keyword evidence="6" id="KW-0804">Transcription</keyword>
<keyword evidence="10" id="KW-1185">Reference proteome</keyword>
<feature type="binding site" evidence="8">
    <location>
        <position position="89"/>
    </location>
    <ligand>
        <name>Fe cation</name>
        <dbReference type="ChEBI" id="CHEBI:24875"/>
    </ligand>
</feature>
<keyword evidence="7" id="KW-0479">Metal-binding</keyword>
<evidence type="ECO:0000256" key="6">
    <source>
        <dbReference type="ARBA" id="ARBA00023163"/>
    </source>
</evidence>
<feature type="binding site" evidence="7">
    <location>
        <position position="95"/>
    </location>
    <ligand>
        <name>Zn(2+)</name>
        <dbReference type="ChEBI" id="CHEBI:29105"/>
    </ligand>
</feature>
<organism evidence="9 10">
    <name type="scientific">Thermovenabulum gondwanense</name>
    <dbReference type="NCBI Taxonomy" id="520767"/>
    <lineage>
        <taxon>Bacteria</taxon>
        <taxon>Bacillati</taxon>
        <taxon>Bacillota</taxon>
        <taxon>Clostridia</taxon>
        <taxon>Thermosediminibacterales</taxon>
        <taxon>Thermosediminibacteraceae</taxon>
        <taxon>Thermovenabulum</taxon>
    </lineage>
</organism>
<comment type="cofactor">
    <cofactor evidence="8">
        <name>Mn(2+)</name>
        <dbReference type="ChEBI" id="CHEBI:29035"/>
    </cofactor>
    <cofactor evidence="8">
        <name>Fe(2+)</name>
        <dbReference type="ChEBI" id="CHEBI:29033"/>
    </cofactor>
    <text evidence="8">Binds 1 Mn(2+) or Fe(2+) ion per subunit.</text>
</comment>
<feature type="binding site" evidence="7">
    <location>
        <position position="134"/>
    </location>
    <ligand>
        <name>Zn(2+)</name>
        <dbReference type="ChEBI" id="CHEBI:29105"/>
    </ligand>
</feature>
<accession>A0A162MTN2</accession>
<keyword evidence="5" id="KW-0238">DNA-binding</keyword>
<keyword evidence="8" id="KW-0408">Iron</keyword>
<dbReference type="STRING" id="520767.ATZ99_05940"/>
<dbReference type="AlphaFoldDB" id="A0A162MTN2"/>
<evidence type="ECO:0000313" key="9">
    <source>
        <dbReference type="EMBL" id="KYO67308.1"/>
    </source>
</evidence>
<dbReference type="Gene3D" id="1.10.10.10">
    <property type="entry name" value="Winged helix-like DNA-binding domain superfamily/Winged helix DNA-binding domain"/>
    <property type="match status" value="1"/>
</dbReference>
<dbReference type="RefSeq" id="WP_068747763.1">
    <property type="nucleotide sequence ID" value="NZ_LOHZ01000022.1"/>
</dbReference>
<protein>
    <submittedName>
        <fullName evidence="9">Zinc-specific metallo-regulatory protein</fullName>
    </submittedName>
</protein>
<comment type="cofactor">
    <cofactor evidence="7">
        <name>Zn(2+)</name>
        <dbReference type="ChEBI" id="CHEBI:29105"/>
    </cofactor>
    <text evidence="7">Binds 1 zinc ion per subunit.</text>
</comment>
<dbReference type="InterPro" id="IPR043135">
    <property type="entry name" value="Fur_C"/>
</dbReference>
<dbReference type="PANTHER" id="PTHR33202:SF7">
    <property type="entry name" value="FERRIC UPTAKE REGULATION PROTEIN"/>
    <property type="match status" value="1"/>
</dbReference>
<keyword evidence="3 7" id="KW-0862">Zinc</keyword>
<dbReference type="InterPro" id="IPR002481">
    <property type="entry name" value="FUR"/>
</dbReference>
<dbReference type="GO" id="GO:0000976">
    <property type="term" value="F:transcription cis-regulatory region binding"/>
    <property type="evidence" value="ECO:0007669"/>
    <property type="project" value="TreeGrafter"/>
</dbReference>
<dbReference type="GO" id="GO:1900376">
    <property type="term" value="P:regulation of secondary metabolite biosynthetic process"/>
    <property type="evidence" value="ECO:0007669"/>
    <property type="project" value="TreeGrafter"/>
</dbReference>
<dbReference type="CDD" id="cd07153">
    <property type="entry name" value="Fur_like"/>
    <property type="match status" value="1"/>
</dbReference>
<reference evidence="9 10" key="1">
    <citation type="submission" date="2015-12" db="EMBL/GenBank/DDBJ databases">
        <title>Draft genome of Thermovenabulum gondwanense isolated from a red thermophilic microbial mat colonisisng an outflow channel of a bore well.</title>
        <authorList>
            <person name="Patel B.K."/>
        </authorList>
    </citation>
    <scope>NUCLEOTIDE SEQUENCE [LARGE SCALE GENOMIC DNA]</scope>
    <source>
        <strain evidence="9 10">R270</strain>
    </source>
</reference>
<gene>
    <name evidence="9" type="primary">zur</name>
    <name evidence="9" type="ORF">ATZ99_05940</name>
</gene>
<dbReference type="GO" id="GO:0008270">
    <property type="term" value="F:zinc ion binding"/>
    <property type="evidence" value="ECO:0007669"/>
    <property type="project" value="TreeGrafter"/>
</dbReference>
<evidence type="ECO:0000313" key="10">
    <source>
        <dbReference type="Proteomes" id="UP000075737"/>
    </source>
</evidence>